<dbReference type="AlphaFoldDB" id="A0A1G2FCS8"/>
<sequence>MKKSLRDKKIIIVGAGFGGVRCALDLIAQKPPKTRIILISDKPHFEYNPTLYRAVTGRSPLEVCIPLEEIFKNKEIEVLEDFITEFDLKEKILKGKSGSRYSFDFLVLAMGSETAYFDIPGLKELSFGFKSIREALLLKKHFHELFTFYEKADLEEKVKAAHIVIVGGGATGVELAGELAVYTKRMAKNHNLDPSLITIDIIEAASRLLPALLKNISEKVESRLRELGVNVFLNRKVVKEEVEEVFLKDMELKTKTVIWTAGTRPNYLYTQIKGLDFDQNGRVKVNEFLEAEEFNDIFIIGDAAATTYSGMAQTAIHNGRYAAKIISRKIRSQSFFPYKDKKPAYAIPVGPSWAAVLIGPLRFYGRFGWLVRRLADLRYFLSILSFKKALLAFRTGKILWESCPICFND</sequence>
<name>A0A1G2FCS8_9BACT</name>
<dbReference type="InterPro" id="IPR051169">
    <property type="entry name" value="NADH-Q_oxidoreductase"/>
</dbReference>
<dbReference type="Gene3D" id="3.50.50.100">
    <property type="match status" value="1"/>
</dbReference>
<dbReference type="Proteomes" id="UP000176974">
    <property type="component" value="Unassembled WGS sequence"/>
</dbReference>
<dbReference type="PRINTS" id="PR00368">
    <property type="entry name" value="FADPNR"/>
</dbReference>
<keyword evidence="3" id="KW-0285">Flavoprotein</keyword>
<comment type="caution">
    <text evidence="7">The sequence shown here is derived from an EMBL/GenBank/DDBJ whole genome shotgun (WGS) entry which is preliminary data.</text>
</comment>
<dbReference type="GO" id="GO:0019646">
    <property type="term" value="P:aerobic electron transport chain"/>
    <property type="evidence" value="ECO:0007669"/>
    <property type="project" value="TreeGrafter"/>
</dbReference>
<dbReference type="PANTHER" id="PTHR42913:SF3">
    <property type="entry name" value="64 KDA MITOCHONDRIAL NADH DEHYDROGENASE (EUROFUNG)"/>
    <property type="match status" value="1"/>
</dbReference>
<evidence type="ECO:0000256" key="5">
    <source>
        <dbReference type="ARBA" id="ARBA00023002"/>
    </source>
</evidence>
<reference evidence="7 8" key="1">
    <citation type="journal article" date="2016" name="Nat. Commun.">
        <title>Thousands of microbial genomes shed light on interconnected biogeochemical processes in an aquifer system.</title>
        <authorList>
            <person name="Anantharaman K."/>
            <person name="Brown C.T."/>
            <person name="Hug L.A."/>
            <person name="Sharon I."/>
            <person name="Castelle C.J."/>
            <person name="Probst A.J."/>
            <person name="Thomas B.C."/>
            <person name="Singh A."/>
            <person name="Wilkins M.J."/>
            <person name="Karaoz U."/>
            <person name="Brodie E.L."/>
            <person name="Williams K.H."/>
            <person name="Hubbard S.S."/>
            <person name="Banfield J.F."/>
        </authorList>
    </citation>
    <scope>NUCLEOTIDE SEQUENCE [LARGE SCALE GENOMIC DNA]</scope>
</reference>
<proteinExistence type="inferred from homology"/>
<dbReference type="PRINTS" id="PR00411">
    <property type="entry name" value="PNDRDTASEI"/>
</dbReference>
<evidence type="ECO:0000256" key="2">
    <source>
        <dbReference type="ARBA" id="ARBA00005272"/>
    </source>
</evidence>
<keyword evidence="4" id="KW-0274">FAD</keyword>
<comment type="cofactor">
    <cofactor evidence="1">
        <name>FAD</name>
        <dbReference type="ChEBI" id="CHEBI:57692"/>
    </cofactor>
</comment>
<evidence type="ECO:0000256" key="3">
    <source>
        <dbReference type="ARBA" id="ARBA00022630"/>
    </source>
</evidence>
<keyword evidence="5" id="KW-0560">Oxidoreductase</keyword>
<evidence type="ECO:0000313" key="7">
    <source>
        <dbReference type="EMBL" id="OGZ35823.1"/>
    </source>
</evidence>
<evidence type="ECO:0000256" key="1">
    <source>
        <dbReference type="ARBA" id="ARBA00001974"/>
    </source>
</evidence>
<gene>
    <name evidence="7" type="ORF">A2815_00295</name>
</gene>
<evidence type="ECO:0000256" key="4">
    <source>
        <dbReference type="ARBA" id="ARBA00022827"/>
    </source>
</evidence>
<dbReference type="InterPro" id="IPR036188">
    <property type="entry name" value="FAD/NAD-bd_sf"/>
</dbReference>
<evidence type="ECO:0000313" key="8">
    <source>
        <dbReference type="Proteomes" id="UP000176974"/>
    </source>
</evidence>
<comment type="similarity">
    <text evidence="2">Belongs to the NADH dehydrogenase family.</text>
</comment>
<dbReference type="EMBL" id="MHMY01000006">
    <property type="protein sequence ID" value="OGZ35823.1"/>
    <property type="molecule type" value="Genomic_DNA"/>
</dbReference>
<protein>
    <recommendedName>
        <fullName evidence="6">FAD/NAD(P)-binding domain-containing protein</fullName>
    </recommendedName>
</protein>
<organism evidence="7 8">
    <name type="scientific">Candidatus Portnoybacteria bacterium RIFCSPHIGHO2_01_FULL_40_12b</name>
    <dbReference type="NCBI Taxonomy" id="1801994"/>
    <lineage>
        <taxon>Bacteria</taxon>
        <taxon>Candidatus Portnoyibacteriota</taxon>
    </lineage>
</organism>
<accession>A0A1G2FCS8</accession>
<evidence type="ECO:0000259" key="6">
    <source>
        <dbReference type="Pfam" id="PF07992"/>
    </source>
</evidence>
<feature type="domain" description="FAD/NAD(P)-binding" evidence="6">
    <location>
        <begin position="9"/>
        <end position="319"/>
    </location>
</feature>
<dbReference type="PANTHER" id="PTHR42913">
    <property type="entry name" value="APOPTOSIS-INDUCING FACTOR 1"/>
    <property type="match status" value="1"/>
</dbReference>
<dbReference type="Pfam" id="PF07992">
    <property type="entry name" value="Pyr_redox_2"/>
    <property type="match status" value="1"/>
</dbReference>
<dbReference type="InterPro" id="IPR023753">
    <property type="entry name" value="FAD/NAD-binding_dom"/>
</dbReference>
<dbReference type="SUPFAM" id="SSF51905">
    <property type="entry name" value="FAD/NAD(P)-binding domain"/>
    <property type="match status" value="1"/>
</dbReference>
<dbReference type="GO" id="GO:0003955">
    <property type="term" value="F:NAD(P)H dehydrogenase (quinone) activity"/>
    <property type="evidence" value="ECO:0007669"/>
    <property type="project" value="TreeGrafter"/>
</dbReference>